<organism evidence="1 2">
    <name type="scientific">Candidatus Thiomargarita nelsonii</name>
    <dbReference type="NCBI Taxonomy" id="1003181"/>
    <lineage>
        <taxon>Bacteria</taxon>
        <taxon>Pseudomonadati</taxon>
        <taxon>Pseudomonadota</taxon>
        <taxon>Gammaproteobacteria</taxon>
        <taxon>Thiotrichales</taxon>
        <taxon>Thiotrichaceae</taxon>
        <taxon>Thiomargarita</taxon>
    </lineage>
</organism>
<evidence type="ECO:0000313" key="1">
    <source>
        <dbReference type="EMBL" id="KHD06877.1"/>
    </source>
</evidence>
<name>A0A0A6P948_9GAMM</name>
<proteinExistence type="predicted"/>
<protein>
    <submittedName>
        <fullName evidence="1">Uncharacterized protein</fullName>
    </submittedName>
</protein>
<reference evidence="1 2" key="1">
    <citation type="journal article" date="2016" name="Front. Microbiol.">
        <title>Single-Cell (Meta-)Genomics of a Dimorphic Candidatus Thiomargarita nelsonii Reveals Genomic Plasticity.</title>
        <authorList>
            <person name="Flood B.E."/>
            <person name="Fliss P."/>
            <person name="Jones D.S."/>
            <person name="Dick G.J."/>
            <person name="Jain S."/>
            <person name="Kaster A.K."/>
            <person name="Winkel M."/>
            <person name="Mussmann M."/>
            <person name="Bailey J."/>
        </authorList>
    </citation>
    <scope>NUCLEOTIDE SEQUENCE [LARGE SCALE GENOMIC DNA]</scope>
    <source>
        <strain evidence="1">Hydrate Ridge</strain>
    </source>
</reference>
<dbReference type="Proteomes" id="UP000030428">
    <property type="component" value="Unassembled WGS sequence"/>
</dbReference>
<gene>
    <name evidence="1" type="ORF">PN36_12805</name>
</gene>
<sequence>MQTIEFTGELRDGVIKIPEQYKDWIKKSVKVILLWQDPPHSEKISPKTRRIPKGAGCYHSGRSDISQRAEELLFQEESK</sequence>
<accession>A0A0A6P948</accession>
<dbReference type="AlphaFoldDB" id="A0A0A6P948"/>
<dbReference type="EMBL" id="JSZA02000040">
    <property type="protein sequence ID" value="KHD06877.1"/>
    <property type="molecule type" value="Genomic_DNA"/>
</dbReference>
<keyword evidence="2" id="KW-1185">Reference proteome</keyword>
<evidence type="ECO:0000313" key="2">
    <source>
        <dbReference type="Proteomes" id="UP000030428"/>
    </source>
</evidence>
<comment type="caution">
    <text evidence="1">The sequence shown here is derived from an EMBL/GenBank/DDBJ whole genome shotgun (WGS) entry which is preliminary data.</text>
</comment>